<evidence type="ECO:0000256" key="16">
    <source>
        <dbReference type="ARBA" id="ARBA00048679"/>
    </source>
</evidence>
<dbReference type="EC" id="2.7.11.1" evidence="2"/>
<dbReference type="PANTHER" id="PTHR27002:SF1040">
    <property type="entry name" value="OS07G0538400 PROTEIN"/>
    <property type="match status" value="1"/>
</dbReference>
<keyword evidence="10" id="KW-0067">ATP-binding</keyword>
<reference evidence="21" key="1">
    <citation type="journal article" date="2023" name="Science">
        <title>Elucidation of the pathway for biosynthesis of saponin adjuvants from the soapbark tree.</title>
        <authorList>
            <person name="Reed J."/>
            <person name="Orme A."/>
            <person name="El-Demerdash A."/>
            <person name="Owen C."/>
            <person name="Martin L.B.B."/>
            <person name="Misra R.C."/>
            <person name="Kikuchi S."/>
            <person name="Rejzek M."/>
            <person name="Martin A.C."/>
            <person name="Harkess A."/>
            <person name="Leebens-Mack J."/>
            <person name="Louveau T."/>
            <person name="Stephenson M.J."/>
            <person name="Osbourn A."/>
        </authorList>
    </citation>
    <scope>NUCLEOTIDE SEQUENCE</scope>
    <source>
        <strain evidence="21">S10</strain>
    </source>
</reference>
<dbReference type="PROSITE" id="PS00108">
    <property type="entry name" value="PROTEIN_KINASE_ST"/>
    <property type="match status" value="1"/>
</dbReference>
<protein>
    <recommendedName>
        <fullName evidence="2">non-specific serine/threonine protein kinase</fullName>
        <ecNumber evidence="2">2.7.11.1</ecNumber>
    </recommendedName>
</protein>
<dbReference type="InterPro" id="IPR001245">
    <property type="entry name" value="Ser-Thr/Tyr_kinase_cat_dom"/>
</dbReference>
<evidence type="ECO:0000256" key="2">
    <source>
        <dbReference type="ARBA" id="ARBA00012513"/>
    </source>
</evidence>
<dbReference type="CDD" id="cd23509">
    <property type="entry name" value="Gnk2-like"/>
    <property type="match status" value="2"/>
</dbReference>
<evidence type="ECO:0000256" key="5">
    <source>
        <dbReference type="ARBA" id="ARBA00022692"/>
    </source>
</evidence>
<dbReference type="Gene3D" id="1.10.510.10">
    <property type="entry name" value="Transferase(Phosphotransferase) domain 1"/>
    <property type="match status" value="2"/>
</dbReference>
<dbReference type="InterPro" id="IPR038408">
    <property type="entry name" value="GNK2_sf"/>
</dbReference>
<dbReference type="FunFam" id="3.30.200.20:FF:000162">
    <property type="entry name" value="Adenine nucleotide alpha hydrolase-like domain kinase"/>
    <property type="match status" value="1"/>
</dbReference>
<accession>A0AAD7KYF6</accession>
<keyword evidence="11 18" id="KW-1133">Transmembrane helix</keyword>
<dbReference type="InterPro" id="IPR011009">
    <property type="entry name" value="Kinase-like_dom_sf"/>
</dbReference>
<evidence type="ECO:0000256" key="7">
    <source>
        <dbReference type="ARBA" id="ARBA00022737"/>
    </source>
</evidence>
<sequence length="488" mass="54231">MDQNQDVVYGLLRCKSGISNQSCEACGNTAVRDMRELCPSEKEASSSYIDCSLHYSNLNFFSTADSIPRVVLWNPENATDQVLFNRQLGNLLRDLTPEATSISSRFSLGSTTFIDFEQIYAVVQHTKLLTEDSCFTCLQIIIHYIPVCCDGKLGKESSSKTIVSLVVPLAVSGTIIPIICGFLLWKKANRRGAGTLRLATQNFSDANKLGQGGFGPVYKGQLSDGCDIAVKRLQSTSGQGLAELKTEAMLVAKQLHRNLVRLLGFCLEDKEKLIVYEYLANGSLDKILFDEGKRFQLDWERRYKIIVGIAQGLLYLHEDSQLRIGHRDLKASNILLDEKMNPKISDFSLAKLFGGSQTQGRQIVLRLGWFNSSKVCQHWCKETALAIMDPALGDQWPSHDVLKCINVGLLCVQEAATDRPTMSDIMMMLSRYAVTSRLPSEPAFLVPEERSGSNLVRKSPGVSQSDEANPELLQQSVNEVTMTDLEPR</sequence>
<keyword evidence="12 18" id="KW-0472">Membrane</keyword>
<dbReference type="InterPro" id="IPR008271">
    <property type="entry name" value="Ser/Thr_kinase_AS"/>
</dbReference>
<organism evidence="21 22">
    <name type="scientific">Quillaja saponaria</name>
    <name type="common">Soap bark tree</name>
    <dbReference type="NCBI Taxonomy" id="32244"/>
    <lineage>
        <taxon>Eukaryota</taxon>
        <taxon>Viridiplantae</taxon>
        <taxon>Streptophyta</taxon>
        <taxon>Embryophyta</taxon>
        <taxon>Tracheophyta</taxon>
        <taxon>Spermatophyta</taxon>
        <taxon>Magnoliopsida</taxon>
        <taxon>eudicotyledons</taxon>
        <taxon>Gunneridae</taxon>
        <taxon>Pentapetalae</taxon>
        <taxon>rosids</taxon>
        <taxon>fabids</taxon>
        <taxon>Fabales</taxon>
        <taxon>Quillajaceae</taxon>
        <taxon>Quillaja</taxon>
    </lineage>
</organism>
<evidence type="ECO:0000256" key="18">
    <source>
        <dbReference type="SAM" id="Phobius"/>
    </source>
</evidence>
<keyword evidence="13 21" id="KW-0675">Receptor</keyword>
<dbReference type="Gene3D" id="3.30.200.20">
    <property type="entry name" value="Phosphorylase Kinase, domain 1"/>
    <property type="match status" value="1"/>
</dbReference>
<dbReference type="Proteomes" id="UP001163823">
    <property type="component" value="Chromosome 12"/>
</dbReference>
<keyword evidence="7" id="KW-0677">Repeat</keyword>
<dbReference type="GO" id="GO:0005524">
    <property type="term" value="F:ATP binding"/>
    <property type="evidence" value="ECO:0007669"/>
    <property type="project" value="UniProtKB-KW"/>
</dbReference>
<dbReference type="PROSITE" id="PS51473">
    <property type="entry name" value="GNK2"/>
    <property type="match status" value="2"/>
</dbReference>
<dbReference type="PROSITE" id="PS50011">
    <property type="entry name" value="PROTEIN_KINASE_DOM"/>
    <property type="match status" value="1"/>
</dbReference>
<keyword evidence="3" id="KW-0723">Serine/threonine-protein kinase</keyword>
<dbReference type="FunFam" id="1.10.510.10:FF:001023">
    <property type="entry name" value="Os07g0541700 protein"/>
    <property type="match status" value="1"/>
</dbReference>
<dbReference type="SMART" id="SM00220">
    <property type="entry name" value="S_TKc"/>
    <property type="match status" value="1"/>
</dbReference>
<comment type="catalytic activity">
    <reaction evidence="15">
        <text>L-threonyl-[protein] + ATP = O-phospho-L-threonyl-[protein] + ADP + H(+)</text>
        <dbReference type="Rhea" id="RHEA:46608"/>
        <dbReference type="Rhea" id="RHEA-COMP:11060"/>
        <dbReference type="Rhea" id="RHEA-COMP:11605"/>
        <dbReference type="ChEBI" id="CHEBI:15378"/>
        <dbReference type="ChEBI" id="CHEBI:30013"/>
        <dbReference type="ChEBI" id="CHEBI:30616"/>
        <dbReference type="ChEBI" id="CHEBI:61977"/>
        <dbReference type="ChEBI" id="CHEBI:456216"/>
        <dbReference type="EC" id="2.7.11.1"/>
    </reaction>
</comment>
<gene>
    <name evidence="21" type="ORF">O6P43_028705</name>
</gene>
<evidence type="ECO:0000256" key="13">
    <source>
        <dbReference type="ARBA" id="ARBA00023170"/>
    </source>
</evidence>
<dbReference type="GO" id="GO:0005886">
    <property type="term" value="C:plasma membrane"/>
    <property type="evidence" value="ECO:0007669"/>
    <property type="project" value="TreeGrafter"/>
</dbReference>
<keyword evidence="22" id="KW-1185">Reference proteome</keyword>
<evidence type="ECO:0000256" key="8">
    <source>
        <dbReference type="ARBA" id="ARBA00022741"/>
    </source>
</evidence>
<comment type="catalytic activity">
    <reaction evidence="16">
        <text>L-seryl-[protein] + ATP = O-phospho-L-seryl-[protein] + ADP + H(+)</text>
        <dbReference type="Rhea" id="RHEA:17989"/>
        <dbReference type="Rhea" id="RHEA-COMP:9863"/>
        <dbReference type="Rhea" id="RHEA-COMP:11604"/>
        <dbReference type="ChEBI" id="CHEBI:15378"/>
        <dbReference type="ChEBI" id="CHEBI:29999"/>
        <dbReference type="ChEBI" id="CHEBI:30616"/>
        <dbReference type="ChEBI" id="CHEBI:83421"/>
        <dbReference type="ChEBI" id="CHEBI:456216"/>
        <dbReference type="EC" id="2.7.11.1"/>
    </reaction>
</comment>
<dbReference type="EMBL" id="JARAOO010000012">
    <property type="protein sequence ID" value="KAJ7948189.1"/>
    <property type="molecule type" value="Genomic_DNA"/>
</dbReference>
<proteinExistence type="predicted"/>
<evidence type="ECO:0000256" key="6">
    <source>
        <dbReference type="ARBA" id="ARBA00022729"/>
    </source>
</evidence>
<dbReference type="KEGG" id="qsa:O6P43_028705"/>
<dbReference type="Gene3D" id="3.30.430.20">
    <property type="entry name" value="Gnk2 domain, C-X8-C-X2-C motif"/>
    <property type="match status" value="2"/>
</dbReference>
<evidence type="ECO:0000256" key="9">
    <source>
        <dbReference type="ARBA" id="ARBA00022777"/>
    </source>
</evidence>
<name>A0AAD7KYF6_QUISA</name>
<keyword evidence="8" id="KW-0547">Nucleotide-binding</keyword>
<comment type="caution">
    <text evidence="21">The sequence shown here is derived from an EMBL/GenBank/DDBJ whole genome shotgun (WGS) entry which is preliminary data.</text>
</comment>
<dbReference type="SUPFAM" id="SSF56112">
    <property type="entry name" value="Protein kinase-like (PK-like)"/>
    <property type="match status" value="1"/>
</dbReference>
<dbReference type="PANTHER" id="PTHR27002">
    <property type="entry name" value="RECEPTOR-LIKE SERINE/THREONINE-PROTEIN KINASE SD1-8"/>
    <property type="match status" value="1"/>
</dbReference>
<evidence type="ECO:0000256" key="4">
    <source>
        <dbReference type="ARBA" id="ARBA00022679"/>
    </source>
</evidence>
<dbReference type="InterPro" id="IPR002902">
    <property type="entry name" value="GNK2"/>
</dbReference>
<dbReference type="InterPro" id="IPR000719">
    <property type="entry name" value="Prot_kinase_dom"/>
</dbReference>
<keyword evidence="6" id="KW-0732">Signal</keyword>
<evidence type="ECO:0000256" key="1">
    <source>
        <dbReference type="ARBA" id="ARBA00004167"/>
    </source>
</evidence>
<evidence type="ECO:0000313" key="21">
    <source>
        <dbReference type="EMBL" id="KAJ7948189.1"/>
    </source>
</evidence>
<evidence type="ECO:0000256" key="17">
    <source>
        <dbReference type="SAM" id="MobiDB-lite"/>
    </source>
</evidence>
<keyword evidence="5 18" id="KW-0812">Transmembrane</keyword>
<dbReference type="Pfam" id="PF07714">
    <property type="entry name" value="PK_Tyr_Ser-Thr"/>
    <property type="match status" value="1"/>
</dbReference>
<evidence type="ECO:0000256" key="15">
    <source>
        <dbReference type="ARBA" id="ARBA00047899"/>
    </source>
</evidence>
<evidence type="ECO:0000259" key="19">
    <source>
        <dbReference type="PROSITE" id="PS50011"/>
    </source>
</evidence>
<feature type="domain" description="Gnk2-homologous" evidence="20">
    <location>
        <begin position="1"/>
        <end position="60"/>
    </location>
</feature>
<keyword evidence="9 21" id="KW-0418">Kinase</keyword>
<evidence type="ECO:0000256" key="11">
    <source>
        <dbReference type="ARBA" id="ARBA00022989"/>
    </source>
</evidence>
<evidence type="ECO:0000313" key="22">
    <source>
        <dbReference type="Proteomes" id="UP001163823"/>
    </source>
</evidence>
<evidence type="ECO:0000256" key="12">
    <source>
        <dbReference type="ARBA" id="ARBA00023136"/>
    </source>
</evidence>
<feature type="transmembrane region" description="Helical" evidence="18">
    <location>
        <begin position="162"/>
        <end position="185"/>
    </location>
</feature>
<feature type="compositionally biased region" description="Polar residues" evidence="17">
    <location>
        <begin position="452"/>
        <end position="481"/>
    </location>
</feature>
<dbReference type="Pfam" id="PF01657">
    <property type="entry name" value="Stress-antifung"/>
    <property type="match status" value="1"/>
</dbReference>
<feature type="domain" description="Protein kinase" evidence="19">
    <location>
        <begin position="203"/>
        <end position="488"/>
    </location>
</feature>
<evidence type="ECO:0000256" key="3">
    <source>
        <dbReference type="ARBA" id="ARBA00022527"/>
    </source>
</evidence>
<evidence type="ECO:0000259" key="20">
    <source>
        <dbReference type="PROSITE" id="PS51473"/>
    </source>
</evidence>
<feature type="region of interest" description="Disordered" evidence="17">
    <location>
        <begin position="449"/>
        <end position="488"/>
    </location>
</feature>
<evidence type="ECO:0000256" key="14">
    <source>
        <dbReference type="ARBA" id="ARBA00023180"/>
    </source>
</evidence>
<evidence type="ECO:0000256" key="10">
    <source>
        <dbReference type="ARBA" id="ARBA00022840"/>
    </source>
</evidence>
<dbReference type="GO" id="GO:0004674">
    <property type="term" value="F:protein serine/threonine kinase activity"/>
    <property type="evidence" value="ECO:0007669"/>
    <property type="project" value="UniProtKB-KW"/>
</dbReference>
<dbReference type="AlphaFoldDB" id="A0AAD7KYF6"/>
<keyword evidence="4" id="KW-0808">Transferase</keyword>
<feature type="domain" description="Gnk2-homologous" evidence="20">
    <location>
        <begin position="66"/>
        <end position="172"/>
    </location>
</feature>
<comment type="subcellular location">
    <subcellularLocation>
        <location evidence="1">Membrane</location>
        <topology evidence="1">Single-pass membrane protein</topology>
    </subcellularLocation>
</comment>
<keyword evidence="14" id="KW-0325">Glycoprotein</keyword>